<evidence type="ECO:0000256" key="7">
    <source>
        <dbReference type="SAM" id="Phobius"/>
    </source>
</evidence>
<feature type="transmembrane region" description="Helical" evidence="7">
    <location>
        <begin position="79"/>
        <end position="103"/>
    </location>
</feature>
<keyword evidence="6 7" id="KW-0472">Membrane</keyword>
<comment type="similarity">
    <text evidence="2">Belongs to the polysaccharide synthase family.</text>
</comment>
<dbReference type="OrthoDB" id="8538786at2"/>
<dbReference type="RefSeq" id="WP_046218794.1">
    <property type="nucleotide sequence ID" value="NZ_JWYV01000001.1"/>
</dbReference>
<keyword evidence="3" id="KW-1003">Cell membrane</keyword>
<organism evidence="8 9">
    <name type="scientific">Photobacterium halotolerans</name>
    <dbReference type="NCBI Taxonomy" id="265726"/>
    <lineage>
        <taxon>Bacteria</taxon>
        <taxon>Pseudomonadati</taxon>
        <taxon>Pseudomonadota</taxon>
        <taxon>Gammaproteobacteria</taxon>
        <taxon>Vibrionales</taxon>
        <taxon>Vibrionaceae</taxon>
        <taxon>Photobacterium</taxon>
    </lineage>
</organism>
<evidence type="ECO:0000256" key="2">
    <source>
        <dbReference type="ARBA" id="ARBA00007430"/>
    </source>
</evidence>
<sequence>MINKKDLKRSLFKSAVGKYLTYAFQFVTVVTLARLYSPDLLGYFAIIQVIITFFMLMTDAGLGPALINEDNIHKRDVDGLFSCCLFLGLLLALLLNVISPLISEYYDDVMYQKDLVWVSFAIIFHMLCIIPNASLIKERKFITIANLTCLAEAISLIYLLSAYQYRPTISLVSEKFLLFSVVRFTLFYFYSKSTVFGRPSFGKNIFAINKYASFSLYQLGFNFFNFFTRNLDNLLIGRYFGLADLGYYDRAYQLMRYPLQLVTFALVPAIQPIIAKEKKVEEIINTHNWLCKRLLFIGIYLSSIIYNCSEGIVVFLFGTEWINSANILEIFALMIPVQMVMSSSGAFFQACNRVNVLFLSGLISSTFNIIAIIFGVYLGDTKYVAFMLLFSFTCNFFQTYYFLFKYVFHESVLKFYDSLKTGILLIILLTFITFLMKEYVSYEGLIGIAVRMLIITLIMFPMIKLVLRK</sequence>
<evidence type="ECO:0008006" key="10">
    <source>
        <dbReference type="Google" id="ProtNLM"/>
    </source>
</evidence>
<dbReference type="InterPro" id="IPR050833">
    <property type="entry name" value="Poly_Biosynth_Transport"/>
</dbReference>
<name>A0A0F5VH73_9GAMM</name>
<dbReference type="EMBL" id="JWYV01000001">
    <property type="protein sequence ID" value="KKD01469.1"/>
    <property type="molecule type" value="Genomic_DNA"/>
</dbReference>
<dbReference type="PANTHER" id="PTHR30250">
    <property type="entry name" value="PST FAMILY PREDICTED COLANIC ACID TRANSPORTER"/>
    <property type="match status" value="1"/>
</dbReference>
<evidence type="ECO:0000256" key="1">
    <source>
        <dbReference type="ARBA" id="ARBA00004651"/>
    </source>
</evidence>
<gene>
    <name evidence="8" type="ORF">KY46_01170</name>
</gene>
<evidence type="ECO:0000256" key="5">
    <source>
        <dbReference type="ARBA" id="ARBA00022989"/>
    </source>
</evidence>
<feature type="transmembrane region" description="Helical" evidence="7">
    <location>
        <begin position="448"/>
        <end position="467"/>
    </location>
</feature>
<dbReference type="AlphaFoldDB" id="A0A0F5VH73"/>
<feature type="transmembrane region" description="Helical" evidence="7">
    <location>
        <begin position="169"/>
        <end position="190"/>
    </location>
</feature>
<keyword evidence="9" id="KW-1185">Reference proteome</keyword>
<dbReference type="PANTHER" id="PTHR30250:SF10">
    <property type="entry name" value="LIPOPOLYSACCHARIDE BIOSYNTHESIS PROTEIN WZXC"/>
    <property type="match status" value="1"/>
</dbReference>
<comment type="subcellular location">
    <subcellularLocation>
        <location evidence="1">Cell membrane</location>
        <topology evidence="1">Multi-pass membrane protein</topology>
    </subcellularLocation>
</comment>
<comment type="caution">
    <text evidence="8">The sequence shown here is derived from an EMBL/GenBank/DDBJ whole genome shotgun (WGS) entry which is preliminary data.</text>
</comment>
<evidence type="ECO:0000313" key="8">
    <source>
        <dbReference type="EMBL" id="KKD01469.1"/>
    </source>
</evidence>
<keyword evidence="5 7" id="KW-1133">Transmembrane helix</keyword>
<feature type="transmembrane region" description="Helical" evidence="7">
    <location>
        <begin position="355"/>
        <end position="377"/>
    </location>
</feature>
<dbReference type="GO" id="GO:0005886">
    <property type="term" value="C:plasma membrane"/>
    <property type="evidence" value="ECO:0007669"/>
    <property type="project" value="UniProtKB-SubCell"/>
</dbReference>
<dbReference type="PATRIC" id="fig|265726.11.peg.253"/>
<feature type="transmembrane region" description="Helical" evidence="7">
    <location>
        <begin position="294"/>
        <end position="318"/>
    </location>
</feature>
<evidence type="ECO:0000256" key="4">
    <source>
        <dbReference type="ARBA" id="ARBA00022692"/>
    </source>
</evidence>
<dbReference type="Proteomes" id="UP000033633">
    <property type="component" value="Unassembled WGS sequence"/>
</dbReference>
<protein>
    <recommendedName>
        <fullName evidence="10">Polysaccharide biosynthesis protein</fullName>
    </recommendedName>
</protein>
<keyword evidence="4 7" id="KW-0812">Transmembrane</keyword>
<feature type="transmembrane region" description="Helical" evidence="7">
    <location>
        <begin position="115"/>
        <end position="134"/>
    </location>
</feature>
<dbReference type="Pfam" id="PF13440">
    <property type="entry name" value="Polysacc_synt_3"/>
    <property type="match status" value="1"/>
</dbReference>
<feature type="transmembrane region" description="Helical" evidence="7">
    <location>
        <begin position="415"/>
        <end position="436"/>
    </location>
</feature>
<feature type="transmembrane region" description="Helical" evidence="7">
    <location>
        <begin position="20"/>
        <end position="37"/>
    </location>
</feature>
<evidence type="ECO:0000256" key="3">
    <source>
        <dbReference type="ARBA" id="ARBA00022475"/>
    </source>
</evidence>
<accession>A0A0F5VH73</accession>
<feature type="transmembrane region" description="Helical" evidence="7">
    <location>
        <begin position="43"/>
        <end position="67"/>
    </location>
</feature>
<evidence type="ECO:0000313" key="9">
    <source>
        <dbReference type="Proteomes" id="UP000033633"/>
    </source>
</evidence>
<feature type="transmembrane region" description="Helical" evidence="7">
    <location>
        <begin position="383"/>
        <end position="403"/>
    </location>
</feature>
<dbReference type="STRING" id="265726.KY46_01170"/>
<feature type="transmembrane region" description="Helical" evidence="7">
    <location>
        <begin position="330"/>
        <end position="348"/>
    </location>
</feature>
<proteinExistence type="inferred from homology"/>
<evidence type="ECO:0000256" key="6">
    <source>
        <dbReference type="ARBA" id="ARBA00023136"/>
    </source>
</evidence>
<feature type="transmembrane region" description="Helical" evidence="7">
    <location>
        <begin position="141"/>
        <end position="163"/>
    </location>
</feature>
<reference evidence="8 9" key="1">
    <citation type="submission" date="2014-12" db="EMBL/GenBank/DDBJ databases">
        <title>Mercury Reductase activity and rhizosphere competence traits in the genome of root associated Photobacterium halotolerans MELD1.</title>
        <authorList>
            <person name="Mathew D.C."/>
            <person name="Huang C.-C."/>
        </authorList>
    </citation>
    <scope>NUCLEOTIDE SEQUENCE [LARGE SCALE GENOMIC DNA]</scope>
    <source>
        <strain evidence="8 9">MELD1</strain>
    </source>
</reference>